<dbReference type="InterPro" id="IPR012334">
    <property type="entry name" value="Pectin_lyas_fold"/>
</dbReference>
<dbReference type="PANTHER" id="PTHR31736:SF12">
    <property type="entry name" value="EXO-POLYGALACTURONASE, PUTATIVE-RELATED"/>
    <property type="match status" value="1"/>
</dbReference>
<organism evidence="21 22">
    <name type="scientific">Marasmiellus scandens</name>
    <dbReference type="NCBI Taxonomy" id="2682957"/>
    <lineage>
        <taxon>Eukaryota</taxon>
        <taxon>Fungi</taxon>
        <taxon>Dikarya</taxon>
        <taxon>Basidiomycota</taxon>
        <taxon>Agaricomycotina</taxon>
        <taxon>Agaricomycetes</taxon>
        <taxon>Agaricomycetidae</taxon>
        <taxon>Agaricales</taxon>
        <taxon>Marasmiineae</taxon>
        <taxon>Omphalotaceae</taxon>
        <taxon>Marasmiellus</taxon>
    </lineage>
</organism>
<dbReference type="PANTHER" id="PTHR31736">
    <property type="match status" value="1"/>
</dbReference>
<feature type="chain" id="PRO_5046420036" description="galacturonan 1,4-alpha-galacturonidase" evidence="19">
    <location>
        <begin position="17"/>
        <end position="484"/>
    </location>
</feature>
<dbReference type="InterPro" id="IPR006626">
    <property type="entry name" value="PbH1"/>
</dbReference>
<reference evidence="21 22" key="1">
    <citation type="submission" date="2024-01" db="EMBL/GenBank/DDBJ databases">
        <title>A draft genome for the cacao thread blight pathogen Marasmiellus scandens.</title>
        <authorList>
            <person name="Baruah I.K."/>
            <person name="Leung J."/>
            <person name="Bukari Y."/>
            <person name="Amoako-Attah I."/>
            <person name="Meinhardt L.W."/>
            <person name="Bailey B.A."/>
            <person name="Cohen S.P."/>
        </authorList>
    </citation>
    <scope>NUCLEOTIDE SEQUENCE [LARGE SCALE GENOMIC DNA]</scope>
    <source>
        <strain evidence="21 22">GH-19</strain>
    </source>
</reference>
<keyword evidence="8" id="KW-0325">Glycoprotein</keyword>
<feature type="active site" evidence="16">
    <location>
        <position position="326"/>
    </location>
</feature>
<evidence type="ECO:0000256" key="13">
    <source>
        <dbReference type="ARBA" id="ARBA00037312"/>
    </source>
</evidence>
<evidence type="ECO:0000256" key="16">
    <source>
        <dbReference type="PROSITE-ProRule" id="PRU10052"/>
    </source>
</evidence>
<dbReference type="SMART" id="SM00710">
    <property type="entry name" value="PbH1"/>
    <property type="match status" value="5"/>
</dbReference>
<keyword evidence="7" id="KW-1015">Disulfide bond</keyword>
<dbReference type="Gene3D" id="2.160.20.10">
    <property type="entry name" value="Single-stranded right-handed beta-helix, Pectin lyase-like"/>
    <property type="match status" value="1"/>
</dbReference>
<evidence type="ECO:0000256" key="9">
    <source>
        <dbReference type="ARBA" id="ARBA00023277"/>
    </source>
</evidence>
<keyword evidence="6 17" id="KW-0378">Hydrolase</keyword>
<evidence type="ECO:0000256" key="4">
    <source>
        <dbReference type="ARBA" id="ARBA00022729"/>
    </source>
</evidence>
<keyword evidence="9" id="KW-0119">Carbohydrate metabolism</keyword>
<evidence type="ECO:0000313" key="21">
    <source>
        <dbReference type="EMBL" id="KAK7458722.1"/>
    </source>
</evidence>
<comment type="caution">
    <text evidence="21">The sequence shown here is derived from an EMBL/GenBank/DDBJ whole genome shotgun (WGS) entry which is preliminary data.</text>
</comment>
<feature type="region of interest" description="Disordered" evidence="18">
    <location>
        <begin position="55"/>
        <end position="80"/>
    </location>
</feature>
<evidence type="ECO:0000256" key="11">
    <source>
        <dbReference type="ARBA" id="ARBA00023316"/>
    </source>
</evidence>
<dbReference type="Proteomes" id="UP001498398">
    <property type="component" value="Unassembled WGS sequence"/>
</dbReference>
<dbReference type="PROSITE" id="PS00562">
    <property type="entry name" value="CBM1_1"/>
    <property type="match status" value="1"/>
</dbReference>
<sequence>MLKLWIVLIPALVVHAQIYVYEQCGGQNWTGDTTCVSGSTCMYQNLYYSQCIPSSDASTTTTKTSTKATSTKTSTKTTSTKVTTTKGTTTTTKTASTTTTKVQTTTAILPTSTCNIPATTGSCTIKASGGDDGPALVAAVKSCKTVTIPCGTTLSIQSAMDMTGLKNVDIVLNGNIKFTNTDQDYWKASAFQINFQDMVSFWQLGGTNISLTGGGTIDGNGAAFWSHSIRPIILRTYMANGLTVRGINMINSPEWFNIVESSNNVLFDLINLNAPAGSPNTDGWDTYRSDTVSITNSVIYNGDDCVAFKPNSSNILLSNLTCYNSHGISVGSLGQYSGIYDIVENVTATDISLHNTENGARIKAWAGSGVGSGIVNNVTFHNLNMDNVKNALIIDQCYETSASDCDADPSNVIIQNIVFNGFTGTSSSKDVASLDCSPGSRCSSITVENISTIYGKTPSESVYECENTSLLGNSASLFGSCSST</sequence>
<evidence type="ECO:0000256" key="15">
    <source>
        <dbReference type="ARBA" id="ARBA00048766"/>
    </source>
</evidence>
<evidence type="ECO:0000256" key="19">
    <source>
        <dbReference type="SAM" id="SignalP"/>
    </source>
</evidence>
<feature type="signal peptide" evidence="19">
    <location>
        <begin position="1"/>
        <end position="16"/>
    </location>
</feature>
<dbReference type="SMART" id="SM00236">
    <property type="entry name" value="fCBD"/>
    <property type="match status" value="1"/>
</dbReference>
<name>A0ABR1JFX5_9AGAR</name>
<evidence type="ECO:0000256" key="7">
    <source>
        <dbReference type="ARBA" id="ARBA00023157"/>
    </source>
</evidence>
<dbReference type="PROSITE" id="PS51164">
    <property type="entry name" value="CBM1_2"/>
    <property type="match status" value="1"/>
</dbReference>
<dbReference type="SUPFAM" id="SSF51126">
    <property type="entry name" value="Pectin lyase-like"/>
    <property type="match status" value="1"/>
</dbReference>
<keyword evidence="12" id="KW-0624">Polysaccharide degradation</keyword>
<dbReference type="InterPro" id="IPR000743">
    <property type="entry name" value="Glyco_hydro_28"/>
</dbReference>
<keyword evidence="11" id="KW-0961">Cell wall biogenesis/degradation</keyword>
<evidence type="ECO:0000256" key="6">
    <source>
        <dbReference type="ARBA" id="ARBA00022801"/>
    </source>
</evidence>
<evidence type="ECO:0000256" key="18">
    <source>
        <dbReference type="SAM" id="MobiDB-lite"/>
    </source>
</evidence>
<protein>
    <recommendedName>
        <fullName evidence="14">galacturonan 1,4-alpha-galacturonidase</fullName>
        <ecNumber evidence="14">3.2.1.67</ecNumber>
    </recommendedName>
</protein>
<keyword evidence="22" id="KW-1185">Reference proteome</keyword>
<evidence type="ECO:0000256" key="8">
    <source>
        <dbReference type="ARBA" id="ARBA00023180"/>
    </source>
</evidence>
<dbReference type="InterPro" id="IPR000254">
    <property type="entry name" value="CBD"/>
</dbReference>
<evidence type="ECO:0000256" key="3">
    <source>
        <dbReference type="ARBA" id="ARBA00022525"/>
    </source>
</evidence>
<dbReference type="PROSITE" id="PS00502">
    <property type="entry name" value="POLYGALACTURONASE"/>
    <property type="match status" value="1"/>
</dbReference>
<keyword evidence="4 19" id="KW-0732">Signal</keyword>
<evidence type="ECO:0000256" key="10">
    <source>
        <dbReference type="ARBA" id="ARBA00023295"/>
    </source>
</evidence>
<keyword evidence="5" id="KW-0677">Repeat</keyword>
<evidence type="ECO:0000256" key="1">
    <source>
        <dbReference type="ARBA" id="ARBA00004613"/>
    </source>
</evidence>
<comment type="catalytic activity">
    <reaction evidence="15">
        <text>[(1-&gt;4)-alpha-D-galacturonosyl](n) + H2O = alpha-D-galacturonate + [(1-&gt;4)-alpha-D-galacturonosyl](n-1)</text>
        <dbReference type="Rhea" id="RHEA:14117"/>
        <dbReference type="Rhea" id="RHEA-COMP:14570"/>
        <dbReference type="Rhea" id="RHEA-COMP:14572"/>
        <dbReference type="ChEBI" id="CHEBI:15377"/>
        <dbReference type="ChEBI" id="CHEBI:58658"/>
        <dbReference type="ChEBI" id="CHEBI:140523"/>
        <dbReference type="EC" id="3.2.1.67"/>
    </reaction>
</comment>
<evidence type="ECO:0000259" key="20">
    <source>
        <dbReference type="PROSITE" id="PS51164"/>
    </source>
</evidence>
<dbReference type="Pfam" id="PF00734">
    <property type="entry name" value="CBM_1"/>
    <property type="match status" value="1"/>
</dbReference>
<evidence type="ECO:0000256" key="2">
    <source>
        <dbReference type="ARBA" id="ARBA00008834"/>
    </source>
</evidence>
<keyword evidence="10 17" id="KW-0326">Glycosidase</keyword>
<evidence type="ECO:0000256" key="5">
    <source>
        <dbReference type="ARBA" id="ARBA00022737"/>
    </source>
</evidence>
<dbReference type="EC" id="3.2.1.67" evidence="14"/>
<gene>
    <name evidence="21" type="ORF">VKT23_009722</name>
</gene>
<evidence type="ECO:0000256" key="17">
    <source>
        <dbReference type="RuleBase" id="RU361169"/>
    </source>
</evidence>
<dbReference type="SUPFAM" id="SSF57180">
    <property type="entry name" value="Cellulose-binding domain"/>
    <property type="match status" value="1"/>
</dbReference>
<evidence type="ECO:0000256" key="12">
    <source>
        <dbReference type="ARBA" id="ARBA00023326"/>
    </source>
</evidence>
<keyword evidence="3" id="KW-0964">Secreted</keyword>
<evidence type="ECO:0000256" key="14">
    <source>
        <dbReference type="ARBA" id="ARBA00038933"/>
    </source>
</evidence>
<dbReference type="InterPro" id="IPR011050">
    <property type="entry name" value="Pectin_lyase_fold/virulence"/>
</dbReference>
<dbReference type="InterPro" id="IPR035971">
    <property type="entry name" value="CBD_sf"/>
</dbReference>
<comment type="function">
    <text evidence="13">Specific in hydrolyzing the terminal glycosidic bond of polygalacturonic acid and oligogalacturonates.</text>
</comment>
<comment type="subcellular location">
    <subcellularLocation>
        <location evidence="1">Secreted</location>
    </subcellularLocation>
</comment>
<dbReference type="Pfam" id="PF00295">
    <property type="entry name" value="Glyco_hydro_28"/>
    <property type="match status" value="1"/>
</dbReference>
<accession>A0ABR1JFX5</accession>
<comment type="similarity">
    <text evidence="2 17">Belongs to the glycosyl hydrolase 28 family.</text>
</comment>
<proteinExistence type="inferred from homology"/>
<dbReference type="EMBL" id="JBANRG010000017">
    <property type="protein sequence ID" value="KAK7458722.1"/>
    <property type="molecule type" value="Genomic_DNA"/>
</dbReference>
<evidence type="ECO:0000313" key="22">
    <source>
        <dbReference type="Proteomes" id="UP001498398"/>
    </source>
</evidence>
<feature type="domain" description="CBM1" evidence="20">
    <location>
        <begin position="16"/>
        <end position="52"/>
    </location>
</feature>